<dbReference type="PROSITE" id="PS50261">
    <property type="entry name" value="G_PROTEIN_RECEP_F2_4"/>
    <property type="match status" value="1"/>
</dbReference>
<name>A0A397JMS8_9GLOM</name>
<feature type="domain" description="G-protein coupled receptors family 2 profile 2" evidence="6">
    <location>
        <begin position="26"/>
        <end position="283"/>
    </location>
</feature>
<accession>A0A397JMS8</accession>
<feature type="transmembrane region" description="Helical" evidence="5">
    <location>
        <begin position="229"/>
        <end position="249"/>
    </location>
</feature>
<dbReference type="InterPro" id="IPR017981">
    <property type="entry name" value="GPCR_2-like_7TM"/>
</dbReference>
<reference evidence="8 9" key="1">
    <citation type="submission" date="2018-08" db="EMBL/GenBank/DDBJ databases">
        <title>Genome and evolution of the arbuscular mycorrhizal fungus Diversispora epigaea (formerly Glomus versiforme) and its bacterial endosymbionts.</title>
        <authorList>
            <person name="Sun X."/>
            <person name="Fei Z."/>
            <person name="Harrison M."/>
        </authorList>
    </citation>
    <scope>NUCLEOTIDE SEQUENCE [LARGE SCALE GENOMIC DNA]</scope>
    <source>
        <strain evidence="8 9">IT104</strain>
    </source>
</reference>
<evidence type="ECO:0000259" key="6">
    <source>
        <dbReference type="PROSITE" id="PS50261"/>
    </source>
</evidence>
<keyword evidence="3 5" id="KW-1133">Transmembrane helix</keyword>
<dbReference type="SUPFAM" id="SSF81321">
    <property type="entry name" value="Family A G protein-coupled receptor-like"/>
    <property type="match status" value="1"/>
</dbReference>
<dbReference type="STRING" id="1348612.A0A397JMS8"/>
<proteinExistence type="predicted"/>
<feature type="transmembrane region" description="Helical" evidence="5">
    <location>
        <begin position="261"/>
        <end position="282"/>
    </location>
</feature>
<dbReference type="PANTHER" id="PTHR23112">
    <property type="entry name" value="G PROTEIN-COUPLED RECEPTOR 157-RELATED"/>
    <property type="match status" value="1"/>
</dbReference>
<dbReference type="PRINTS" id="PR02001">
    <property type="entry name" value="GCR1CAMPR"/>
</dbReference>
<dbReference type="GO" id="GO:0007166">
    <property type="term" value="P:cell surface receptor signaling pathway"/>
    <property type="evidence" value="ECO:0007669"/>
    <property type="project" value="InterPro"/>
</dbReference>
<dbReference type="OrthoDB" id="100006at2759"/>
<dbReference type="InterPro" id="IPR022343">
    <property type="entry name" value="GCR1-cAMP_receptor"/>
</dbReference>
<feature type="domain" description="G-protein coupled receptors family 1 profile" evidence="7">
    <location>
        <begin position="40"/>
        <end position="279"/>
    </location>
</feature>
<dbReference type="Pfam" id="PF05462">
    <property type="entry name" value="Dicty_CAR"/>
    <property type="match status" value="1"/>
</dbReference>
<dbReference type="AlphaFoldDB" id="A0A397JMS8"/>
<evidence type="ECO:0000259" key="7">
    <source>
        <dbReference type="PROSITE" id="PS50262"/>
    </source>
</evidence>
<evidence type="ECO:0000256" key="1">
    <source>
        <dbReference type="ARBA" id="ARBA00004141"/>
    </source>
</evidence>
<evidence type="ECO:0000256" key="4">
    <source>
        <dbReference type="ARBA" id="ARBA00023136"/>
    </source>
</evidence>
<evidence type="ECO:0000313" key="9">
    <source>
        <dbReference type="Proteomes" id="UP000266861"/>
    </source>
</evidence>
<keyword evidence="2 5" id="KW-0812">Transmembrane</keyword>
<comment type="subcellular location">
    <subcellularLocation>
        <location evidence="1">Membrane</location>
        <topology evidence="1">Multi-pass membrane protein</topology>
    </subcellularLocation>
</comment>
<dbReference type="GO" id="GO:0004930">
    <property type="term" value="F:G protein-coupled receptor activity"/>
    <property type="evidence" value="ECO:0007669"/>
    <property type="project" value="TreeGrafter"/>
</dbReference>
<feature type="transmembrane region" description="Helical" evidence="5">
    <location>
        <begin position="61"/>
        <end position="83"/>
    </location>
</feature>
<feature type="transmembrane region" description="Helical" evidence="5">
    <location>
        <begin position="108"/>
        <end position="125"/>
    </location>
</feature>
<feature type="transmembrane region" description="Helical" evidence="5">
    <location>
        <begin position="132"/>
        <end position="154"/>
    </location>
</feature>
<dbReference type="Proteomes" id="UP000266861">
    <property type="component" value="Unassembled WGS sequence"/>
</dbReference>
<evidence type="ECO:0000256" key="3">
    <source>
        <dbReference type="ARBA" id="ARBA00022989"/>
    </source>
</evidence>
<dbReference type="InterPro" id="IPR017452">
    <property type="entry name" value="GPCR_Rhodpsn_7TM"/>
</dbReference>
<sequence>MSQSGYNLDTKKSLNLTAEENGYRNGMIAIVSFSTLSNISCVIMFLSIIAQKSRNTVYSRLVLNLCISDFFQSVGFMFSYYWIKVGRINIGTVCDIQGMLINLGDVSSGFWTLVICIHTYMIVIHSYEYPHIVLVSVISVWLINITISASGLYIRNSSTPFFASAGGSWCWISDQYKAYRVIFHYGLILIIATLMVIMYTIMFIVLYNRQRKTDQRVYRKALQSVNKKLVWYPFVYFTLVFPLALQRIYTLNGHRLSDGYLILAACLFSSTGFVNAIIYGITRHLVSIPRLRHRKNQEGIFSNEFRDSRLTSRTSTQIINSNRKNEEGPPCIFITTTQQIQISHIKSKLSDDEFSDKEMNTDTNEIIERF</sequence>
<evidence type="ECO:0008006" key="10">
    <source>
        <dbReference type="Google" id="ProtNLM"/>
    </source>
</evidence>
<dbReference type="EMBL" id="PQFF01000019">
    <property type="protein sequence ID" value="RHZ88652.1"/>
    <property type="molecule type" value="Genomic_DNA"/>
</dbReference>
<keyword evidence="9" id="KW-1185">Reference proteome</keyword>
<dbReference type="GO" id="GO:0005886">
    <property type="term" value="C:plasma membrane"/>
    <property type="evidence" value="ECO:0007669"/>
    <property type="project" value="TreeGrafter"/>
</dbReference>
<organism evidence="8 9">
    <name type="scientific">Diversispora epigaea</name>
    <dbReference type="NCBI Taxonomy" id="1348612"/>
    <lineage>
        <taxon>Eukaryota</taxon>
        <taxon>Fungi</taxon>
        <taxon>Fungi incertae sedis</taxon>
        <taxon>Mucoromycota</taxon>
        <taxon>Glomeromycotina</taxon>
        <taxon>Glomeromycetes</taxon>
        <taxon>Diversisporales</taxon>
        <taxon>Diversisporaceae</taxon>
        <taxon>Diversispora</taxon>
    </lineage>
</organism>
<dbReference type="Gene3D" id="1.20.1070.10">
    <property type="entry name" value="Rhodopsin 7-helix transmembrane proteins"/>
    <property type="match status" value="1"/>
</dbReference>
<feature type="transmembrane region" description="Helical" evidence="5">
    <location>
        <begin position="26"/>
        <end position="49"/>
    </location>
</feature>
<dbReference type="GO" id="GO:0007189">
    <property type="term" value="P:adenylate cyclase-activating G protein-coupled receptor signaling pathway"/>
    <property type="evidence" value="ECO:0007669"/>
    <property type="project" value="TreeGrafter"/>
</dbReference>
<protein>
    <recommendedName>
        <fullName evidence="10">G-protein coupled receptors family 1 profile domain-containing protein</fullName>
    </recommendedName>
</protein>
<feature type="transmembrane region" description="Helical" evidence="5">
    <location>
        <begin position="182"/>
        <end position="208"/>
    </location>
</feature>
<comment type="caution">
    <text evidence="8">The sequence shown here is derived from an EMBL/GenBank/DDBJ whole genome shotgun (WGS) entry which is preliminary data.</text>
</comment>
<evidence type="ECO:0000313" key="8">
    <source>
        <dbReference type="EMBL" id="RHZ88652.1"/>
    </source>
</evidence>
<keyword evidence="4 5" id="KW-0472">Membrane</keyword>
<evidence type="ECO:0000256" key="5">
    <source>
        <dbReference type="SAM" id="Phobius"/>
    </source>
</evidence>
<evidence type="ECO:0000256" key="2">
    <source>
        <dbReference type="ARBA" id="ARBA00022692"/>
    </source>
</evidence>
<dbReference type="PROSITE" id="PS50262">
    <property type="entry name" value="G_PROTEIN_RECEP_F1_2"/>
    <property type="match status" value="1"/>
</dbReference>
<dbReference type="PANTHER" id="PTHR23112:SF37">
    <property type="entry name" value="G PROTEIN-COUPLED RECEPTOR GPR1"/>
    <property type="match status" value="1"/>
</dbReference>
<gene>
    <name evidence="8" type="ORF">Glove_21g60</name>
</gene>